<evidence type="ECO:0000313" key="5">
    <source>
        <dbReference type="EMBL" id="NJI01506.1"/>
    </source>
</evidence>
<dbReference type="PROSITE" id="PS00122">
    <property type="entry name" value="CARBOXYLESTERASE_B_1"/>
    <property type="match status" value="1"/>
</dbReference>
<dbReference type="InterPro" id="IPR002018">
    <property type="entry name" value="CarbesteraseB"/>
</dbReference>
<dbReference type="InterPro" id="IPR050309">
    <property type="entry name" value="Type-B_Carboxylest/Lipase"/>
</dbReference>
<evidence type="ECO:0000256" key="3">
    <source>
        <dbReference type="RuleBase" id="RU361235"/>
    </source>
</evidence>
<dbReference type="Proteomes" id="UP000646308">
    <property type="component" value="Unassembled WGS sequence"/>
</dbReference>
<evidence type="ECO:0000256" key="2">
    <source>
        <dbReference type="ARBA" id="ARBA00022801"/>
    </source>
</evidence>
<evidence type="ECO:0000259" key="4">
    <source>
        <dbReference type="Pfam" id="PF00135"/>
    </source>
</evidence>
<dbReference type="Pfam" id="PF00135">
    <property type="entry name" value="COesterase"/>
    <property type="match status" value="1"/>
</dbReference>
<gene>
    <name evidence="5" type="ORF">GLV84_01215</name>
</gene>
<comment type="caution">
    <text evidence="5">The sequence shown here is derived from an EMBL/GenBank/DDBJ whole genome shotgun (WGS) entry which is preliminary data.</text>
</comment>
<protein>
    <recommendedName>
        <fullName evidence="3">Carboxylic ester hydrolase</fullName>
        <ecNumber evidence="3">3.1.1.-</ecNumber>
    </recommendedName>
</protein>
<evidence type="ECO:0000256" key="1">
    <source>
        <dbReference type="ARBA" id="ARBA00005964"/>
    </source>
</evidence>
<dbReference type="EMBL" id="WMFL01000015">
    <property type="protein sequence ID" value="NJI01506.1"/>
    <property type="molecule type" value="Genomic_DNA"/>
</dbReference>
<dbReference type="PANTHER" id="PTHR11559">
    <property type="entry name" value="CARBOXYLESTERASE"/>
    <property type="match status" value="1"/>
</dbReference>
<dbReference type="GO" id="GO:0016787">
    <property type="term" value="F:hydrolase activity"/>
    <property type="evidence" value="ECO:0007669"/>
    <property type="project" value="UniProtKB-KW"/>
</dbReference>
<dbReference type="Gene3D" id="3.40.50.1820">
    <property type="entry name" value="alpha/beta hydrolase"/>
    <property type="match status" value="1"/>
</dbReference>
<dbReference type="SUPFAM" id="SSF53474">
    <property type="entry name" value="alpha/beta-Hydrolases"/>
    <property type="match status" value="1"/>
</dbReference>
<dbReference type="InterPro" id="IPR019826">
    <property type="entry name" value="Carboxylesterase_B_AS"/>
</dbReference>
<dbReference type="RefSeq" id="WP_167696955.1">
    <property type="nucleotide sequence ID" value="NZ_WMFL01000015.1"/>
</dbReference>
<name>A0AAW9YR57_9STAP</name>
<reference evidence="5" key="1">
    <citation type="submission" date="2019-11" db="EMBL/GenBank/DDBJ databases">
        <title>Whole genome comparisons of Staphylococcus agnetis isolates from cattle and chickens.</title>
        <authorList>
            <person name="Rhoads D."/>
            <person name="Shwani A."/>
            <person name="Adkins P."/>
            <person name="Calcutt M."/>
            <person name="Middleton J."/>
        </authorList>
    </citation>
    <scope>NUCLEOTIDE SEQUENCE</scope>
    <source>
        <strain evidence="5">1387</strain>
    </source>
</reference>
<dbReference type="EC" id="3.1.1.-" evidence="3"/>
<sequence>MTNKEVRIETRVGQMTGIELNDVQKFLGIRYAHAHRFAQPEPYSYQNGTIQATAHAPIAWQSQSFFESFYLGTDYENLPQTEFPQYLSITRPKVHQENLLPVMVWIHGGSFVNGSGENPEYDPTPLVKQEEVIVVNLSYRLGVLGFMYNQHGELANLGLLDQIEGLKWVKAHIEDFGGDPNNITIFGQSAGGESVRALLVADGTENLFQRAIIQSAPIGLMKGRQHMTTKMLTALKSLAYDADLDEFKSMQSFLTKHNHGKGLTKLMPFGPHYGVYPLPKEADVQRIIERRAKHIDLLIGHTSREVNVFIYINAFQRKLSEIPIIKWGVASFVKLLTKMIYARPSYAFYRHFLNQQGRAYYYQFNWLKHEHFFVAGHSSELALLFDSEPYMKSPLFALLPKERIEKAGQIMKKLWGDFARNGKVETSQPKEVITFLK</sequence>
<proteinExistence type="inferred from homology"/>
<organism evidence="5 6">
    <name type="scientific">Staphylococcus agnetis</name>
    <dbReference type="NCBI Taxonomy" id="985762"/>
    <lineage>
        <taxon>Bacteria</taxon>
        <taxon>Bacillati</taxon>
        <taxon>Bacillota</taxon>
        <taxon>Bacilli</taxon>
        <taxon>Bacillales</taxon>
        <taxon>Staphylococcaceae</taxon>
        <taxon>Staphylococcus</taxon>
    </lineage>
</organism>
<evidence type="ECO:0000313" key="6">
    <source>
        <dbReference type="Proteomes" id="UP000646308"/>
    </source>
</evidence>
<comment type="similarity">
    <text evidence="1 3">Belongs to the type-B carboxylesterase/lipase family.</text>
</comment>
<accession>A0AAW9YR57</accession>
<feature type="domain" description="Carboxylesterase type B" evidence="4">
    <location>
        <begin position="7"/>
        <end position="316"/>
    </location>
</feature>
<dbReference type="AlphaFoldDB" id="A0AAW9YR57"/>
<dbReference type="InterPro" id="IPR029058">
    <property type="entry name" value="AB_hydrolase_fold"/>
</dbReference>
<keyword evidence="2 3" id="KW-0378">Hydrolase</keyword>